<accession>A0A428ZTW8</accession>
<protein>
    <submittedName>
        <fullName evidence="4">DUF4091 domain-containing protein</fullName>
    </submittedName>
</protein>
<dbReference type="InterPro" id="IPR053850">
    <property type="entry name" value="Glyco_hydro_123_N_2"/>
</dbReference>
<dbReference type="Proteomes" id="UP000287547">
    <property type="component" value="Unassembled WGS sequence"/>
</dbReference>
<dbReference type="Pfam" id="PF22680">
    <property type="entry name" value="Glyco_hydro_123_N_2"/>
    <property type="match status" value="1"/>
</dbReference>
<dbReference type="InterPro" id="IPR025150">
    <property type="entry name" value="GH123_cat"/>
</dbReference>
<dbReference type="AlphaFoldDB" id="A0A428ZTW8"/>
<dbReference type="EMBL" id="QHKI01000001">
    <property type="protein sequence ID" value="RSM91488.1"/>
    <property type="molecule type" value="Genomic_DNA"/>
</dbReference>
<dbReference type="OrthoDB" id="3797695at2"/>
<evidence type="ECO:0000259" key="3">
    <source>
        <dbReference type="Pfam" id="PF22680"/>
    </source>
</evidence>
<reference evidence="4 5" key="1">
    <citation type="submission" date="2018-05" db="EMBL/GenBank/DDBJ databases">
        <title>Evolution of GPA BGCs.</title>
        <authorList>
            <person name="Waglechner N."/>
            <person name="Wright G.D."/>
        </authorList>
    </citation>
    <scope>NUCLEOTIDE SEQUENCE [LARGE SCALE GENOMIC DNA]</scope>
    <source>
        <strain evidence="4 5">A82846</strain>
    </source>
</reference>
<dbReference type="Pfam" id="PF13320">
    <property type="entry name" value="GH123_cat"/>
    <property type="match status" value="1"/>
</dbReference>
<organism evidence="4 5">
    <name type="scientific">Kibdelosporangium aridum</name>
    <dbReference type="NCBI Taxonomy" id="2030"/>
    <lineage>
        <taxon>Bacteria</taxon>
        <taxon>Bacillati</taxon>
        <taxon>Actinomycetota</taxon>
        <taxon>Actinomycetes</taxon>
        <taxon>Pseudonocardiales</taxon>
        <taxon>Pseudonocardiaceae</taxon>
        <taxon>Kibdelosporangium</taxon>
    </lineage>
</organism>
<keyword evidence="1" id="KW-0732">Signal</keyword>
<evidence type="ECO:0000313" key="5">
    <source>
        <dbReference type="Proteomes" id="UP000287547"/>
    </source>
</evidence>
<feature type="chain" id="PRO_5038531090" evidence="1">
    <location>
        <begin position="24"/>
        <end position="615"/>
    </location>
</feature>
<name>A0A428ZTW8_KIBAR</name>
<evidence type="ECO:0000259" key="2">
    <source>
        <dbReference type="Pfam" id="PF13320"/>
    </source>
</evidence>
<evidence type="ECO:0000256" key="1">
    <source>
        <dbReference type="SAM" id="SignalP"/>
    </source>
</evidence>
<gene>
    <name evidence="4" type="ORF">DMH04_00315</name>
</gene>
<feature type="domain" description="Glycoside hydrolase 123 N-terminal" evidence="3">
    <location>
        <begin position="85"/>
        <end position="212"/>
    </location>
</feature>
<sequence>MFTPRGRRALHLLVAFAAGTAVAAATAGIAVPDPGDAMPAKPTTEWLTAKVGAALGVDGVTSWVPSGAFDSSAEVRVPRYPFQIEGRDTRDLTVSAVRNEQVSAQIAVAATHRLSGLTATVSGLSGLPAPRIRTVQYVPVMRSKTELDWSATVEDVSSPREVSGDRNPDVVGDALADRSTVDVPAYAAQPFWFTFTVPRTARPGSYQGTIKLAARGITAIEYPLTITVADPVLPDAKDYKFFMDVWLQPETIAHYAGVRPWSPAHWPLLEPYFRDLLSRGQKVINTTIVDNPWHHQWGRGRTRSQTYLPYQSMVGWTWDGRAFGFDFGRFDRYVEAARQAGLGPTIGAFSMLAFQTQEHLTYFDLTTGKLVTEPVELGGRRWRQAWAAFLTEFQEHLQAKGWLADTWLSFDERPADMMAVIRDFVHEVAPAFGNRISVAGSVTTAGIASNLSVDWGGIDQLTPELVEQRRREGKTTTFYVYGLPAHPNTLSYSPAVESRMLPWIAASKRLDGFLRWAYNSWPQNVFADPVFIFSQGDEYLVYPGRGGPMSSVRWEQLREGVEDFELIIQLRARTGSDPEALRQAFTLATRDLDGRSKNPRDIAEARKLVVQELTR</sequence>
<feature type="signal peptide" evidence="1">
    <location>
        <begin position="1"/>
        <end position="23"/>
    </location>
</feature>
<feature type="domain" description="Glycoside hydrolase 123 catalytic" evidence="2">
    <location>
        <begin position="246"/>
        <end position="567"/>
    </location>
</feature>
<comment type="caution">
    <text evidence="4">The sequence shown here is derived from an EMBL/GenBank/DDBJ whole genome shotgun (WGS) entry which is preliminary data.</text>
</comment>
<proteinExistence type="predicted"/>
<dbReference type="RefSeq" id="WP_037256428.1">
    <property type="nucleotide sequence ID" value="NZ_QHKI01000001.1"/>
</dbReference>
<evidence type="ECO:0000313" key="4">
    <source>
        <dbReference type="EMBL" id="RSM91488.1"/>
    </source>
</evidence>